<gene>
    <name evidence="4" type="primary">dacB</name>
    <name evidence="4" type="ORF">GCM10008106_03940</name>
</gene>
<comment type="similarity">
    <text evidence="1">Belongs to the peptidase S13 family.</text>
</comment>
<dbReference type="GO" id="GO:0006508">
    <property type="term" value="P:proteolysis"/>
    <property type="evidence" value="ECO:0007669"/>
    <property type="project" value="InterPro"/>
</dbReference>
<dbReference type="Proteomes" id="UP000642809">
    <property type="component" value="Unassembled WGS sequence"/>
</dbReference>
<dbReference type="PANTHER" id="PTHR30023:SF0">
    <property type="entry name" value="PENICILLIN-SENSITIVE CARBOXYPEPTIDASE A"/>
    <property type="match status" value="1"/>
</dbReference>
<evidence type="ECO:0000256" key="2">
    <source>
        <dbReference type="ARBA" id="ARBA00022801"/>
    </source>
</evidence>
<accession>A0A8J3CUB0</accession>
<dbReference type="EMBL" id="BMYF01000002">
    <property type="protein sequence ID" value="GHB26453.1"/>
    <property type="molecule type" value="Genomic_DNA"/>
</dbReference>
<sequence>MRKLVLFLVVLCSIGVLTLPSSFAQTEEVREKYERFEALMGRGSFFDNHLTGFMLFDLDSQQVIYEKNSHLNFIPASTIKVFTFYATLKTLRDSTHTFRYVSNGNSVKIWGSGDPTWHYHKANNGARIDQFFNRFSEIQLSHSNWKDTGFGYGWQWDDYYYAYSAERSPLPIYGNLAIFNNQQNKPQAQVPLFAGMVKTYTKPTWRMERDFHSNTFYYNPNAYNQVRAELPFIASPELSQQLMEFQLKKKVSLSMDPLPANHQLFKSGSLRPLWIELMQESDNFIAEHLLLMVSDYLFSELEAERAIEFIQKTYLKDLPDKPQWVDGSGLSRHNLSTPRSMIQLLSKLEEELSRAELMRIFPQGGINGTIKNNYKAQRPYVFAKTGTMSNNHSLVGYIKGDSGRIYAFAFMNSNYLNKASEIRREMEKVLQFVKQNY</sequence>
<evidence type="ECO:0000313" key="5">
    <source>
        <dbReference type="Proteomes" id="UP000642809"/>
    </source>
</evidence>
<keyword evidence="2" id="KW-0378">Hydrolase</keyword>
<dbReference type="SUPFAM" id="SSF56601">
    <property type="entry name" value="beta-lactamase/transpeptidase-like"/>
    <property type="match status" value="1"/>
</dbReference>
<protein>
    <submittedName>
        <fullName evidence="4">D-alanyl-D-alanine carboxypeptidase DacB</fullName>
    </submittedName>
</protein>
<keyword evidence="4" id="KW-0645">Protease</keyword>
<dbReference type="Gene3D" id="3.40.710.10">
    <property type="entry name" value="DD-peptidase/beta-lactamase superfamily"/>
    <property type="match status" value="2"/>
</dbReference>
<name>A0A8J3CUB0_9BACT</name>
<dbReference type="Pfam" id="PF02113">
    <property type="entry name" value="Peptidase_S13"/>
    <property type="match status" value="2"/>
</dbReference>
<feature type="chain" id="PRO_5035304433" evidence="3">
    <location>
        <begin position="25"/>
        <end position="437"/>
    </location>
</feature>
<evidence type="ECO:0000256" key="3">
    <source>
        <dbReference type="SAM" id="SignalP"/>
    </source>
</evidence>
<dbReference type="RefSeq" id="WP_189578770.1">
    <property type="nucleotide sequence ID" value="NZ_BMYF01000002.1"/>
</dbReference>
<keyword evidence="3" id="KW-0732">Signal</keyword>
<keyword evidence="4" id="KW-0121">Carboxypeptidase</keyword>
<evidence type="ECO:0000256" key="1">
    <source>
        <dbReference type="ARBA" id="ARBA00006096"/>
    </source>
</evidence>
<evidence type="ECO:0000313" key="4">
    <source>
        <dbReference type="EMBL" id="GHB26453.1"/>
    </source>
</evidence>
<comment type="caution">
    <text evidence="4">The sequence shown here is derived from an EMBL/GenBank/DDBJ whole genome shotgun (WGS) entry which is preliminary data.</text>
</comment>
<organism evidence="4 5">
    <name type="scientific">Mongoliitalea lutea</name>
    <dbReference type="NCBI Taxonomy" id="849756"/>
    <lineage>
        <taxon>Bacteria</taxon>
        <taxon>Pseudomonadati</taxon>
        <taxon>Bacteroidota</taxon>
        <taxon>Cytophagia</taxon>
        <taxon>Cytophagales</taxon>
        <taxon>Cyclobacteriaceae</taxon>
        <taxon>Mongoliitalea</taxon>
    </lineage>
</organism>
<reference evidence="4" key="2">
    <citation type="submission" date="2020-09" db="EMBL/GenBank/DDBJ databases">
        <authorList>
            <person name="Sun Q."/>
            <person name="Kim S."/>
        </authorList>
    </citation>
    <scope>NUCLEOTIDE SEQUENCE</scope>
    <source>
        <strain evidence="4">KCTC 23224</strain>
    </source>
</reference>
<proteinExistence type="inferred from homology"/>
<reference evidence="4" key="1">
    <citation type="journal article" date="2014" name="Int. J. Syst. Evol. Microbiol.">
        <title>Complete genome sequence of Corynebacterium casei LMG S-19264T (=DSM 44701T), isolated from a smear-ripened cheese.</title>
        <authorList>
            <consortium name="US DOE Joint Genome Institute (JGI-PGF)"/>
            <person name="Walter F."/>
            <person name="Albersmeier A."/>
            <person name="Kalinowski J."/>
            <person name="Ruckert C."/>
        </authorList>
    </citation>
    <scope>NUCLEOTIDE SEQUENCE</scope>
    <source>
        <strain evidence="4">KCTC 23224</strain>
    </source>
</reference>
<dbReference type="GO" id="GO:0000270">
    <property type="term" value="P:peptidoglycan metabolic process"/>
    <property type="evidence" value="ECO:0007669"/>
    <property type="project" value="TreeGrafter"/>
</dbReference>
<dbReference type="GO" id="GO:0004185">
    <property type="term" value="F:serine-type carboxypeptidase activity"/>
    <property type="evidence" value="ECO:0007669"/>
    <property type="project" value="InterPro"/>
</dbReference>
<dbReference type="PANTHER" id="PTHR30023">
    <property type="entry name" value="D-ALANYL-D-ALANINE CARBOXYPEPTIDASE"/>
    <property type="match status" value="1"/>
</dbReference>
<keyword evidence="5" id="KW-1185">Reference proteome</keyword>
<dbReference type="InterPro" id="IPR012338">
    <property type="entry name" value="Beta-lactam/transpept-like"/>
</dbReference>
<dbReference type="InterPro" id="IPR000667">
    <property type="entry name" value="Peptidase_S13"/>
</dbReference>
<dbReference type="AlphaFoldDB" id="A0A8J3CUB0"/>
<dbReference type="PRINTS" id="PR00922">
    <property type="entry name" value="DADACBPTASE3"/>
</dbReference>
<feature type="signal peptide" evidence="3">
    <location>
        <begin position="1"/>
        <end position="24"/>
    </location>
</feature>